<protein>
    <submittedName>
        <fullName evidence="1">Protein argonaute 4A</fullName>
    </submittedName>
</protein>
<evidence type="ECO:0000313" key="1">
    <source>
        <dbReference type="EMBL" id="PKU80911.1"/>
    </source>
</evidence>
<proteinExistence type="predicted"/>
<dbReference type="EMBL" id="KZ502309">
    <property type="protein sequence ID" value="PKU80911.1"/>
    <property type="molecule type" value="Genomic_DNA"/>
</dbReference>
<sequence length="51" mass="5981">MPLKSSAEGERKRSRRSYNAKTIKVELSFAAKIPMQCIVLAKRLKTHRKHW</sequence>
<organism evidence="1 2">
    <name type="scientific">Dendrobium catenatum</name>
    <dbReference type="NCBI Taxonomy" id="906689"/>
    <lineage>
        <taxon>Eukaryota</taxon>
        <taxon>Viridiplantae</taxon>
        <taxon>Streptophyta</taxon>
        <taxon>Embryophyta</taxon>
        <taxon>Tracheophyta</taxon>
        <taxon>Spermatophyta</taxon>
        <taxon>Magnoliopsida</taxon>
        <taxon>Liliopsida</taxon>
        <taxon>Asparagales</taxon>
        <taxon>Orchidaceae</taxon>
        <taxon>Epidendroideae</taxon>
        <taxon>Malaxideae</taxon>
        <taxon>Dendrobiinae</taxon>
        <taxon>Dendrobium</taxon>
    </lineage>
</organism>
<dbReference type="AlphaFoldDB" id="A0A2I0WZ43"/>
<evidence type="ECO:0000313" key="2">
    <source>
        <dbReference type="Proteomes" id="UP000233837"/>
    </source>
</evidence>
<reference evidence="1 2" key="2">
    <citation type="journal article" date="2017" name="Nature">
        <title>The Apostasia genome and the evolution of orchids.</title>
        <authorList>
            <person name="Zhang G.Q."/>
            <person name="Liu K.W."/>
            <person name="Li Z."/>
            <person name="Lohaus R."/>
            <person name="Hsiao Y.Y."/>
            <person name="Niu S.C."/>
            <person name="Wang J.Y."/>
            <person name="Lin Y.C."/>
            <person name="Xu Q."/>
            <person name="Chen L.J."/>
            <person name="Yoshida K."/>
            <person name="Fujiwara S."/>
            <person name="Wang Z.W."/>
            <person name="Zhang Y.Q."/>
            <person name="Mitsuda N."/>
            <person name="Wang M."/>
            <person name="Liu G.H."/>
            <person name="Pecoraro L."/>
            <person name="Huang H.X."/>
            <person name="Xiao X.J."/>
            <person name="Lin M."/>
            <person name="Wu X.Y."/>
            <person name="Wu W.L."/>
            <person name="Chen Y.Y."/>
            <person name="Chang S.B."/>
            <person name="Sakamoto S."/>
            <person name="Ohme-Takagi M."/>
            <person name="Yagi M."/>
            <person name="Zeng S.J."/>
            <person name="Shen C.Y."/>
            <person name="Yeh C.M."/>
            <person name="Luo Y.B."/>
            <person name="Tsai W.C."/>
            <person name="Van de Peer Y."/>
            <person name="Liu Z.J."/>
        </authorList>
    </citation>
    <scope>NUCLEOTIDE SEQUENCE [LARGE SCALE GENOMIC DNA]</scope>
    <source>
        <tissue evidence="1">The whole plant</tissue>
    </source>
</reference>
<name>A0A2I0WZ43_9ASPA</name>
<keyword evidence="2" id="KW-1185">Reference proteome</keyword>
<dbReference type="Proteomes" id="UP000233837">
    <property type="component" value="Unassembled WGS sequence"/>
</dbReference>
<reference evidence="1 2" key="1">
    <citation type="journal article" date="2016" name="Sci. Rep.">
        <title>The Dendrobium catenatum Lindl. genome sequence provides insights into polysaccharide synthase, floral development and adaptive evolution.</title>
        <authorList>
            <person name="Zhang G.Q."/>
            <person name="Xu Q."/>
            <person name="Bian C."/>
            <person name="Tsai W.C."/>
            <person name="Yeh C.M."/>
            <person name="Liu K.W."/>
            <person name="Yoshida K."/>
            <person name="Zhang L.S."/>
            <person name="Chang S.B."/>
            <person name="Chen F."/>
            <person name="Shi Y."/>
            <person name="Su Y.Y."/>
            <person name="Zhang Y.Q."/>
            <person name="Chen L.J."/>
            <person name="Yin Y."/>
            <person name="Lin M."/>
            <person name="Huang H."/>
            <person name="Deng H."/>
            <person name="Wang Z.W."/>
            <person name="Zhu S.L."/>
            <person name="Zhao X."/>
            <person name="Deng C."/>
            <person name="Niu S.C."/>
            <person name="Huang J."/>
            <person name="Wang M."/>
            <person name="Liu G.H."/>
            <person name="Yang H.J."/>
            <person name="Xiao X.J."/>
            <person name="Hsiao Y.Y."/>
            <person name="Wu W.L."/>
            <person name="Chen Y.Y."/>
            <person name="Mitsuda N."/>
            <person name="Ohme-Takagi M."/>
            <person name="Luo Y.B."/>
            <person name="Van de Peer Y."/>
            <person name="Liu Z.J."/>
        </authorList>
    </citation>
    <scope>NUCLEOTIDE SEQUENCE [LARGE SCALE GENOMIC DNA]</scope>
    <source>
        <tissue evidence="1">The whole plant</tissue>
    </source>
</reference>
<accession>A0A2I0WZ43</accession>
<gene>
    <name evidence="1" type="primary">AGO4A</name>
    <name evidence="1" type="ORF">MA16_Dca009323</name>
</gene>